<dbReference type="STRING" id="55758.MBFIL_07770"/>
<dbReference type="GO" id="GO:0052851">
    <property type="term" value="F:ferric-chelate reductase (NADPH) activity"/>
    <property type="evidence" value="ECO:0007669"/>
    <property type="project" value="TreeGrafter"/>
</dbReference>
<dbReference type="Proteomes" id="UP000077066">
    <property type="component" value="Unassembled WGS sequence"/>
</dbReference>
<organism evidence="3 4">
    <name type="scientific">Methanobrevibacter filiformis</name>
    <dbReference type="NCBI Taxonomy" id="55758"/>
    <lineage>
        <taxon>Archaea</taxon>
        <taxon>Methanobacteriati</taxon>
        <taxon>Methanobacteriota</taxon>
        <taxon>Methanomada group</taxon>
        <taxon>Methanobacteria</taxon>
        <taxon>Methanobacteriales</taxon>
        <taxon>Methanobacteriaceae</taxon>
        <taxon>Methanobrevibacter</taxon>
    </lineage>
</organism>
<evidence type="ECO:0000259" key="2">
    <source>
        <dbReference type="Pfam" id="PF03807"/>
    </source>
</evidence>
<evidence type="ECO:0000313" key="4">
    <source>
        <dbReference type="Proteomes" id="UP000077066"/>
    </source>
</evidence>
<dbReference type="PATRIC" id="fig|55758.3.peg.868"/>
<dbReference type="OrthoDB" id="8635at2157"/>
<evidence type="ECO:0000313" key="3">
    <source>
        <dbReference type="EMBL" id="KZX14923.1"/>
    </source>
</evidence>
<feature type="domain" description="Pyrroline-5-carboxylate reductase catalytic N-terminal" evidence="2">
    <location>
        <begin position="2"/>
        <end position="102"/>
    </location>
</feature>
<dbReference type="GO" id="GO:0005886">
    <property type="term" value="C:plasma membrane"/>
    <property type="evidence" value="ECO:0007669"/>
    <property type="project" value="TreeGrafter"/>
</dbReference>
<dbReference type="Pfam" id="PF03807">
    <property type="entry name" value="F420_oxidored"/>
    <property type="match status" value="1"/>
</dbReference>
<protein>
    <submittedName>
        <fullName evidence="3">Prephenate dehydrogenase</fullName>
    </submittedName>
</protein>
<dbReference type="GO" id="GO:0016651">
    <property type="term" value="F:oxidoreductase activity, acting on NAD(P)H"/>
    <property type="evidence" value="ECO:0007669"/>
    <property type="project" value="InterPro"/>
</dbReference>
<dbReference type="GO" id="GO:0050661">
    <property type="term" value="F:NADP binding"/>
    <property type="evidence" value="ECO:0007669"/>
    <property type="project" value="InterPro"/>
</dbReference>
<dbReference type="RefSeq" id="WP_066971706.1">
    <property type="nucleotide sequence ID" value="NZ_LWMT01000118.1"/>
</dbReference>
<dbReference type="GO" id="GO:0008823">
    <property type="term" value="F:cupric reductase (NADH) activity"/>
    <property type="evidence" value="ECO:0007669"/>
    <property type="project" value="TreeGrafter"/>
</dbReference>
<dbReference type="GO" id="GO:0015677">
    <property type="term" value="P:copper ion import"/>
    <property type="evidence" value="ECO:0007669"/>
    <property type="project" value="TreeGrafter"/>
</dbReference>
<keyword evidence="1" id="KW-0560">Oxidoreductase</keyword>
<dbReference type="GO" id="GO:0070967">
    <property type="term" value="F:coenzyme F420 binding"/>
    <property type="evidence" value="ECO:0007669"/>
    <property type="project" value="InterPro"/>
</dbReference>
<dbReference type="InterPro" id="IPR051267">
    <property type="entry name" value="STEAP_metalloreductase"/>
</dbReference>
<dbReference type="InterPro" id="IPR010185">
    <property type="entry name" value="NpdG"/>
</dbReference>
<proteinExistence type="predicted"/>
<dbReference type="PANTHER" id="PTHR14239:SF0">
    <property type="entry name" value="F420-DEPENDENT NADP REDUCTASE"/>
    <property type="match status" value="1"/>
</dbReference>
<evidence type="ECO:0000256" key="1">
    <source>
        <dbReference type="ARBA" id="ARBA00023002"/>
    </source>
</evidence>
<dbReference type="GO" id="GO:0006740">
    <property type="term" value="P:NADPH regeneration"/>
    <property type="evidence" value="ECO:0007669"/>
    <property type="project" value="InterPro"/>
</dbReference>
<reference evidence="3 4" key="1">
    <citation type="submission" date="2016-04" db="EMBL/GenBank/DDBJ databases">
        <title>Genome sequence of Methanobrevibacter filiformis DSM 11501.</title>
        <authorList>
            <person name="Poehlein A."/>
            <person name="Seedorf H."/>
            <person name="Daniel R."/>
        </authorList>
    </citation>
    <scope>NUCLEOTIDE SEQUENCE [LARGE SCALE GENOMIC DNA]</scope>
    <source>
        <strain evidence="3 4">DSM 11501</strain>
    </source>
</reference>
<comment type="caution">
    <text evidence="3">The sequence shown here is derived from an EMBL/GenBank/DDBJ whole genome shotgun (WGS) entry which is preliminary data.</text>
</comment>
<dbReference type="EMBL" id="LWMT01000118">
    <property type="protein sequence ID" value="KZX14923.1"/>
    <property type="molecule type" value="Genomic_DNA"/>
</dbReference>
<dbReference type="AlphaFoldDB" id="A0A166CW13"/>
<dbReference type="SUPFAM" id="SSF51735">
    <property type="entry name" value="NAD(P)-binding Rossmann-fold domains"/>
    <property type="match status" value="1"/>
</dbReference>
<dbReference type="Gene3D" id="3.40.50.720">
    <property type="entry name" value="NAD(P)-binding Rossmann-like Domain"/>
    <property type="match status" value="1"/>
</dbReference>
<accession>A0A166CW13</accession>
<name>A0A166CW13_9EURY</name>
<dbReference type="InterPro" id="IPR028939">
    <property type="entry name" value="P5C_Rdtase_cat_N"/>
</dbReference>
<dbReference type="InterPro" id="IPR036291">
    <property type="entry name" value="NAD(P)-bd_dom_sf"/>
</dbReference>
<dbReference type="PANTHER" id="PTHR14239">
    <property type="entry name" value="DUDULIN-RELATED"/>
    <property type="match status" value="1"/>
</dbReference>
<gene>
    <name evidence="3" type="ORF">MBFIL_07770</name>
</gene>
<dbReference type="NCBIfam" id="TIGR01915">
    <property type="entry name" value="npdG"/>
    <property type="match status" value="1"/>
</dbReference>
<sequence>MTIAVLGGTGDQGLGIAIRFVQAGENVIIGSRKAEKAEQAVEKVKKLLKDNSLPNLKGLNNEDAASKADILILTVPILAQKPTLDSVKEHVKDKIFIDATVPLQSNIGGTSMTYFSLWEGSAAERTEAILKGTNVKVVSAFNNISSSSLMKFDSEIDCDCLVSGDDNEAKAIAMELIEKIPGIKCVDAGPLEQARTVERITALLIGLNIRYKTHYGGLRITGLPDKK</sequence>
<keyword evidence="4" id="KW-1185">Reference proteome</keyword>